<feature type="domain" description="Helicase C-terminal" evidence="17">
    <location>
        <begin position="461"/>
        <end position="629"/>
    </location>
</feature>
<comment type="catalytic activity">
    <reaction evidence="12 15">
        <text>Couples ATP hydrolysis with the unwinding of duplex DNA by translocating in the 3'-5' direction.</text>
        <dbReference type="EC" id="5.6.2.4"/>
    </reaction>
</comment>
<keyword evidence="11" id="KW-0413">Isomerase</keyword>
<keyword evidence="7 15" id="KW-0067">ATP-binding</keyword>
<dbReference type="Proteomes" id="UP000317178">
    <property type="component" value="Chromosome"/>
</dbReference>
<dbReference type="CDD" id="cd04488">
    <property type="entry name" value="RecG_wedge_OBF"/>
    <property type="match status" value="1"/>
</dbReference>
<dbReference type="PANTHER" id="PTHR47964">
    <property type="entry name" value="ATP-DEPENDENT DNA HELICASE HOMOLOG RECG, CHLOROPLASTIC"/>
    <property type="match status" value="1"/>
</dbReference>
<dbReference type="SMART" id="SM00490">
    <property type="entry name" value="HELICc"/>
    <property type="match status" value="1"/>
</dbReference>
<keyword evidence="19" id="KW-1185">Reference proteome</keyword>
<dbReference type="Pfam" id="PF00271">
    <property type="entry name" value="Helicase_C"/>
    <property type="match status" value="1"/>
</dbReference>
<accession>A0A518CIP8</accession>
<dbReference type="AlphaFoldDB" id="A0A518CIP8"/>
<dbReference type="Pfam" id="PF19833">
    <property type="entry name" value="RecG_dom3_C"/>
    <property type="match status" value="1"/>
</dbReference>
<dbReference type="Pfam" id="PF00270">
    <property type="entry name" value="DEAD"/>
    <property type="match status" value="1"/>
</dbReference>
<keyword evidence="8" id="KW-0238">DNA-binding</keyword>
<dbReference type="EC" id="5.6.2.4" evidence="13 15"/>
<dbReference type="Gene3D" id="2.40.50.140">
    <property type="entry name" value="Nucleic acid-binding proteins"/>
    <property type="match status" value="1"/>
</dbReference>
<comment type="catalytic activity">
    <reaction evidence="14 15">
        <text>ATP + H2O = ADP + phosphate + H(+)</text>
        <dbReference type="Rhea" id="RHEA:13065"/>
        <dbReference type="ChEBI" id="CHEBI:15377"/>
        <dbReference type="ChEBI" id="CHEBI:15378"/>
        <dbReference type="ChEBI" id="CHEBI:30616"/>
        <dbReference type="ChEBI" id="CHEBI:43474"/>
        <dbReference type="ChEBI" id="CHEBI:456216"/>
        <dbReference type="EC" id="5.6.2.4"/>
    </reaction>
</comment>
<evidence type="ECO:0000256" key="2">
    <source>
        <dbReference type="ARBA" id="ARBA00017846"/>
    </source>
</evidence>
<evidence type="ECO:0000256" key="13">
    <source>
        <dbReference type="ARBA" id="ARBA00034808"/>
    </source>
</evidence>
<dbReference type="Pfam" id="PF17191">
    <property type="entry name" value="RecG_wedge"/>
    <property type="match status" value="1"/>
</dbReference>
<dbReference type="InterPro" id="IPR047112">
    <property type="entry name" value="RecG/Mfd"/>
</dbReference>
<dbReference type="GO" id="GO:0005524">
    <property type="term" value="F:ATP binding"/>
    <property type="evidence" value="ECO:0007669"/>
    <property type="project" value="UniProtKB-KW"/>
</dbReference>
<dbReference type="SMART" id="SM00487">
    <property type="entry name" value="DEXDc"/>
    <property type="match status" value="1"/>
</dbReference>
<evidence type="ECO:0000256" key="1">
    <source>
        <dbReference type="ARBA" id="ARBA00007504"/>
    </source>
</evidence>
<evidence type="ECO:0000256" key="3">
    <source>
        <dbReference type="ARBA" id="ARBA00022741"/>
    </source>
</evidence>
<keyword evidence="4 15" id="KW-0227">DNA damage</keyword>
<dbReference type="InterPro" id="IPR001650">
    <property type="entry name" value="Helicase_C-like"/>
</dbReference>
<keyword evidence="5 15" id="KW-0378">Hydrolase</keyword>
<evidence type="ECO:0000259" key="17">
    <source>
        <dbReference type="PROSITE" id="PS51194"/>
    </source>
</evidence>
<comment type="function">
    <text evidence="15">Plays a critical role in recombination and DNA repair. Helps process Holliday junction intermediates to mature products by catalyzing branch migration. Has replication fork regression activity, unwinds stalled or blocked replication forks to make a HJ that can be resolved. Has a DNA unwinding activity characteristic of a DNA helicase with 3'-5' polarity.</text>
</comment>
<gene>
    <name evidence="18" type="primary">recG</name>
    <name evidence="18" type="ORF">Pla110_08110</name>
</gene>
<evidence type="ECO:0000256" key="10">
    <source>
        <dbReference type="ARBA" id="ARBA00023204"/>
    </source>
</evidence>
<dbReference type="InterPro" id="IPR014001">
    <property type="entry name" value="Helicase_ATP-bd"/>
</dbReference>
<evidence type="ECO:0000256" key="4">
    <source>
        <dbReference type="ARBA" id="ARBA00022763"/>
    </source>
</evidence>
<evidence type="ECO:0000256" key="8">
    <source>
        <dbReference type="ARBA" id="ARBA00023125"/>
    </source>
</evidence>
<comment type="similarity">
    <text evidence="1 15">Belongs to the helicase family. RecG subfamily.</text>
</comment>
<evidence type="ECO:0000256" key="5">
    <source>
        <dbReference type="ARBA" id="ARBA00022801"/>
    </source>
</evidence>
<keyword evidence="3 15" id="KW-0547">Nucleotide-binding</keyword>
<keyword evidence="10 15" id="KW-0234">DNA repair</keyword>
<reference evidence="18 19" key="1">
    <citation type="submission" date="2019-02" db="EMBL/GenBank/DDBJ databases">
        <title>Deep-cultivation of Planctomycetes and their phenomic and genomic characterization uncovers novel biology.</title>
        <authorList>
            <person name="Wiegand S."/>
            <person name="Jogler M."/>
            <person name="Boedeker C."/>
            <person name="Pinto D."/>
            <person name="Vollmers J."/>
            <person name="Rivas-Marin E."/>
            <person name="Kohn T."/>
            <person name="Peeters S.H."/>
            <person name="Heuer A."/>
            <person name="Rast P."/>
            <person name="Oberbeckmann S."/>
            <person name="Bunk B."/>
            <person name="Jeske O."/>
            <person name="Meyerdierks A."/>
            <person name="Storesund J.E."/>
            <person name="Kallscheuer N."/>
            <person name="Luecker S."/>
            <person name="Lage O.M."/>
            <person name="Pohl T."/>
            <person name="Merkel B.J."/>
            <person name="Hornburger P."/>
            <person name="Mueller R.-W."/>
            <person name="Bruemmer F."/>
            <person name="Labrenz M."/>
            <person name="Spormann A.M."/>
            <person name="Op den Camp H."/>
            <person name="Overmann J."/>
            <person name="Amann R."/>
            <person name="Jetten M.S.M."/>
            <person name="Mascher T."/>
            <person name="Medema M.H."/>
            <person name="Devos D.P."/>
            <person name="Kaster A.-K."/>
            <person name="Ovreas L."/>
            <person name="Rohde M."/>
            <person name="Galperin M.Y."/>
            <person name="Jogler C."/>
        </authorList>
    </citation>
    <scope>NUCLEOTIDE SEQUENCE [LARGE SCALE GENOMIC DNA]</scope>
    <source>
        <strain evidence="18 19">Pla110</strain>
    </source>
</reference>
<dbReference type="PANTHER" id="PTHR47964:SF1">
    <property type="entry name" value="ATP-DEPENDENT DNA HELICASE HOMOLOG RECG, CHLOROPLASTIC"/>
    <property type="match status" value="1"/>
</dbReference>
<proteinExistence type="inferred from homology"/>
<dbReference type="KEGG" id="plon:Pla110_08110"/>
<name>A0A518CIP8_9PLAN</name>
<dbReference type="InterPro" id="IPR004609">
    <property type="entry name" value="ATP-dep_DNA_helicase_RecG"/>
</dbReference>
<keyword evidence="9 15" id="KW-0233">DNA recombination</keyword>
<organism evidence="18 19">
    <name type="scientific">Polystyrenella longa</name>
    <dbReference type="NCBI Taxonomy" id="2528007"/>
    <lineage>
        <taxon>Bacteria</taxon>
        <taxon>Pseudomonadati</taxon>
        <taxon>Planctomycetota</taxon>
        <taxon>Planctomycetia</taxon>
        <taxon>Planctomycetales</taxon>
        <taxon>Planctomycetaceae</taxon>
        <taxon>Polystyrenella</taxon>
    </lineage>
</organism>
<dbReference type="RefSeq" id="WP_144993446.1">
    <property type="nucleotide sequence ID" value="NZ_CP036281.1"/>
</dbReference>
<protein>
    <recommendedName>
        <fullName evidence="2 15">ATP-dependent DNA helicase RecG</fullName>
        <ecNumber evidence="13 15">5.6.2.4</ecNumber>
    </recommendedName>
</protein>
<evidence type="ECO:0000313" key="18">
    <source>
        <dbReference type="EMBL" id="QDU79106.1"/>
    </source>
</evidence>
<evidence type="ECO:0000256" key="15">
    <source>
        <dbReference type="RuleBase" id="RU363016"/>
    </source>
</evidence>
<dbReference type="InterPro" id="IPR011545">
    <property type="entry name" value="DEAD/DEAH_box_helicase_dom"/>
</dbReference>
<dbReference type="InterPro" id="IPR033454">
    <property type="entry name" value="RecG_wedge"/>
</dbReference>
<evidence type="ECO:0000256" key="12">
    <source>
        <dbReference type="ARBA" id="ARBA00034617"/>
    </source>
</evidence>
<evidence type="ECO:0000256" key="11">
    <source>
        <dbReference type="ARBA" id="ARBA00023235"/>
    </source>
</evidence>
<dbReference type="NCBIfam" id="NF008168">
    <property type="entry name" value="PRK10917.2-2"/>
    <property type="match status" value="1"/>
</dbReference>
<dbReference type="GO" id="GO:0006281">
    <property type="term" value="P:DNA repair"/>
    <property type="evidence" value="ECO:0007669"/>
    <property type="project" value="UniProtKB-UniRule"/>
</dbReference>
<dbReference type="InterPro" id="IPR012340">
    <property type="entry name" value="NA-bd_OB-fold"/>
</dbReference>
<evidence type="ECO:0000256" key="9">
    <source>
        <dbReference type="ARBA" id="ARBA00023172"/>
    </source>
</evidence>
<dbReference type="PROSITE" id="PS51192">
    <property type="entry name" value="HELICASE_ATP_BIND_1"/>
    <property type="match status" value="1"/>
</dbReference>
<evidence type="ECO:0000256" key="7">
    <source>
        <dbReference type="ARBA" id="ARBA00022840"/>
    </source>
</evidence>
<dbReference type="InterPro" id="IPR027417">
    <property type="entry name" value="P-loop_NTPase"/>
</dbReference>
<evidence type="ECO:0000256" key="6">
    <source>
        <dbReference type="ARBA" id="ARBA00022806"/>
    </source>
</evidence>
<keyword evidence="6 15" id="KW-0347">Helicase</keyword>
<dbReference type="InterPro" id="IPR045562">
    <property type="entry name" value="RecG_dom3_C"/>
</dbReference>
<dbReference type="SUPFAM" id="SSF50249">
    <property type="entry name" value="Nucleic acid-binding proteins"/>
    <property type="match status" value="1"/>
</dbReference>
<dbReference type="GO" id="GO:0003677">
    <property type="term" value="F:DNA binding"/>
    <property type="evidence" value="ECO:0007669"/>
    <property type="project" value="UniProtKB-KW"/>
</dbReference>
<evidence type="ECO:0000259" key="16">
    <source>
        <dbReference type="PROSITE" id="PS51192"/>
    </source>
</evidence>
<sequence length="696" mass="78366">MTDRTLQQSAQFISGIGPEMAALLARMGLESVEDMLWNLPRDVLDLTHVSRVEDLQADELQTVRGQVVDIDGRMLNRGRVLTTCLLDCDGAYLQASWFNQAWVRNKLVPGGTYLFSGKPKRRSGRWEMSHPRMQFLEEDEQSAHGGILPKYGLTEGLKMHTMLRLMRTAVEEYSDLLPERLPESFRTHFELSTLQEAIRQVHLPNTMDEYNAARRRLIFEDLLEFEVGLALRKQRWQKQGQAPVLPMSAKIDSRIRRRFPFQFTPGQNEAITDVVADLQRDIPMHRLLQADVGAGKTVIAIYAMLVAVAAGHQAVLMAPTEVLANQHWQTLSSLLFDSQVNIQLLTSALTTAQRREALTRIKEGAVNLIVGTQAVIQQDVLFHKLGVAVIDEQHKFGVEQRAVFTSSQDSPHVLVMTATPIPRSLCMTMFGDLDLTLINDKPPGRQAVVTSRIMGVGARKKAWQFITKQLQTGRQAYVVCPRIEVSEQEVADPLEIPVSAETVFKHLSHNELKDFRVELLHGQMDRERKQATMERFRNQETDVLVSTTVIEVGVDVPNATLMAIMQAERFGLSQLHQLRGRIGRGKYQGYCFLYSEADSEEASQRLATLEQTNDGFQVAEADFELRGPGDVLGTRQHGAMPLRVAHLVRDVKVLEEARGAAFKLVESGRLHDPEYQSLHRQVEERFGSLLSLTPGG</sequence>
<dbReference type="SUPFAM" id="SSF52540">
    <property type="entry name" value="P-loop containing nucleoside triphosphate hydrolases"/>
    <property type="match status" value="2"/>
</dbReference>
<dbReference type="Gene3D" id="3.40.50.300">
    <property type="entry name" value="P-loop containing nucleotide triphosphate hydrolases"/>
    <property type="match status" value="2"/>
</dbReference>
<dbReference type="OrthoDB" id="9804325at2"/>
<dbReference type="NCBIfam" id="NF008165">
    <property type="entry name" value="PRK10917.1-3"/>
    <property type="match status" value="1"/>
</dbReference>
<evidence type="ECO:0000313" key="19">
    <source>
        <dbReference type="Proteomes" id="UP000317178"/>
    </source>
</evidence>
<dbReference type="GO" id="GO:0006310">
    <property type="term" value="P:DNA recombination"/>
    <property type="evidence" value="ECO:0007669"/>
    <property type="project" value="UniProtKB-UniRule"/>
</dbReference>
<dbReference type="GO" id="GO:0016887">
    <property type="term" value="F:ATP hydrolysis activity"/>
    <property type="evidence" value="ECO:0007669"/>
    <property type="project" value="RHEA"/>
</dbReference>
<feature type="domain" description="Helicase ATP-binding" evidence="16">
    <location>
        <begin position="277"/>
        <end position="438"/>
    </location>
</feature>
<dbReference type="PROSITE" id="PS51194">
    <property type="entry name" value="HELICASE_CTER"/>
    <property type="match status" value="1"/>
</dbReference>
<evidence type="ECO:0000256" key="14">
    <source>
        <dbReference type="ARBA" id="ARBA00048988"/>
    </source>
</evidence>
<dbReference type="NCBIfam" id="TIGR00643">
    <property type="entry name" value="recG"/>
    <property type="match status" value="1"/>
</dbReference>
<dbReference type="GO" id="GO:0043138">
    <property type="term" value="F:3'-5' DNA helicase activity"/>
    <property type="evidence" value="ECO:0007669"/>
    <property type="project" value="UniProtKB-EC"/>
</dbReference>
<dbReference type="EMBL" id="CP036281">
    <property type="protein sequence ID" value="QDU79106.1"/>
    <property type="molecule type" value="Genomic_DNA"/>
</dbReference>